<dbReference type="EMBL" id="JACXAI010000033">
    <property type="protein sequence ID" value="MBD1382563.1"/>
    <property type="molecule type" value="Genomic_DNA"/>
</dbReference>
<reference evidence="1" key="1">
    <citation type="submission" date="2020-09" db="EMBL/GenBank/DDBJ databases">
        <title>A novel bacterium of genus Bacillus, isolated from South China Sea.</title>
        <authorList>
            <person name="Huang H."/>
            <person name="Mo K."/>
            <person name="Hu Y."/>
        </authorList>
    </citation>
    <scope>NUCLEOTIDE SEQUENCE</scope>
    <source>
        <strain evidence="1">IB182487</strain>
    </source>
</reference>
<dbReference type="AlphaFoldDB" id="A0A926RY46"/>
<organism evidence="1 2">
    <name type="scientific">Metabacillus arenae</name>
    <dbReference type="NCBI Taxonomy" id="2771434"/>
    <lineage>
        <taxon>Bacteria</taxon>
        <taxon>Bacillati</taxon>
        <taxon>Bacillota</taxon>
        <taxon>Bacilli</taxon>
        <taxon>Bacillales</taxon>
        <taxon>Bacillaceae</taxon>
        <taxon>Metabacillus</taxon>
    </lineage>
</organism>
<evidence type="ECO:0000313" key="2">
    <source>
        <dbReference type="Proteomes" id="UP000626844"/>
    </source>
</evidence>
<gene>
    <name evidence="1" type="ORF">IC621_20375</name>
</gene>
<proteinExistence type="predicted"/>
<dbReference type="Gene3D" id="1.10.220.90">
    <property type="entry name" value="Mistic"/>
    <property type="match status" value="1"/>
</dbReference>
<comment type="caution">
    <text evidence="1">The sequence shown here is derived from an EMBL/GenBank/DDBJ whole genome shotgun (WGS) entry which is preliminary data.</text>
</comment>
<evidence type="ECO:0000313" key="1">
    <source>
        <dbReference type="EMBL" id="MBD1382563.1"/>
    </source>
</evidence>
<dbReference type="InterPro" id="IPR021078">
    <property type="entry name" value="Membrane-integrating_Mistic"/>
</dbReference>
<sequence>MKLRDEEKSSLSDAIDKMNEGLDVFIQFYNDAEEDKPLIEFTNETIKIIEKAIEHYGHEEVEKKINTIVREVLSFLPKGKKEEEKS</sequence>
<dbReference type="InterPro" id="IPR038193">
    <property type="entry name" value="Mistic_sf"/>
</dbReference>
<name>A0A926RY46_9BACI</name>
<dbReference type="Pfam" id="PF11458">
    <property type="entry name" value="Mistic"/>
    <property type="match status" value="1"/>
</dbReference>
<dbReference type="Proteomes" id="UP000626844">
    <property type="component" value="Unassembled WGS sequence"/>
</dbReference>
<protein>
    <submittedName>
        <fullName evidence="1">Atypical membrane-integrating protein (Mistic protein)</fullName>
    </submittedName>
</protein>
<dbReference type="RefSeq" id="WP_191160884.1">
    <property type="nucleotide sequence ID" value="NZ_JACXAI010000033.1"/>
</dbReference>
<keyword evidence="2" id="KW-1185">Reference proteome</keyword>
<accession>A0A926RY46</accession>